<dbReference type="GO" id="GO:0006571">
    <property type="term" value="P:tyrosine biosynthetic process"/>
    <property type="evidence" value="ECO:0007669"/>
    <property type="project" value="UniProtKB-KW"/>
</dbReference>
<accession>A0A396AH80</accession>
<dbReference type="SUPFAM" id="SSF55021">
    <property type="entry name" value="ACT-like"/>
    <property type="match status" value="1"/>
</dbReference>
<dbReference type="Pfam" id="PF20463">
    <property type="entry name" value="PDH_C"/>
    <property type="match status" value="1"/>
</dbReference>
<evidence type="ECO:0000256" key="9">
    <source>
        <dbReference type="ARBA" id="ARBA00023141"/>
    </source>
</evidence>
<keyword evidence="5" id="KW-0827">Tyrosine biosynthesis</keyword>
<evidence type="ECO:0000256" key="10">
    <source>
        <dbReference type="ARBA" id="ARBA00049260"/>
    </source>
</evidence>
<dbReference type="InterPro" id="IPR008927">
    <property type="entry name" value="6-PGluconate_DH-like_C_sf"/>
</dbReference>
<comment type="catalytic activity">
    <reaction evidence="10">
        <text>prephenate + NAD(+) = 3-(4-hydroxyphenyl)pyruvate + CO2 + NADH</text>
        <dbReference type="Rhea" id="RHEA:13869"/>
        <dbReference type="ChEBI" id="CHEBI:16526"/>
        <dbReference type="ChEBI" id="CHEBI:29934"/>
        <dbReference type="ChEBI" id="CHEBI:36242"/>
        <dbReference type="ChEBI" id="CHEBI:57540"/>
        <dbReference type="ChEBI" id="CHEBI:57945"/>
        <dbReference type="EC" id="1.3.1.12"/>
    </reaction>
</comment>
<evidence type="ECO:0000256" key="7">
    <source>
        <dbReference type="ARBA" id="ARBA00023002"/>
    </source>
</evidence>
<dbReference type="InterPro" id="IPR050812">
    <property type="entry name" value="Preph/Arog_dehydrog"/>
</dbReference>
<dbReference type="PANTHER" id="PTHR21363">
    <property type="entry name" value="PREPHENATE DEHYDROGENASE"/>
    <property type="match status" value="1"/>
</dbReference>
<dbReference type="RefSeq" id="WP_118092426.1">
    <property type="nucleotide sequence ID" value="NZ_QSIQ01000006.1"/>
</dbReference>
<dbReference type="SUPFAM" id="SSF48179">
    <property type="entry name" value="6-phosphogluconate dehydrogenase C-terminal domain-like"/>
    <property type="match status" value="1"/>
</dbReference>
<dbReference type="Pfam" id="PF02153">
    <property type="entry name" value="PDH_N"/>
    <property type="match status" value="1"/>
</dbReference>
<dbReference type="InterPro" id="IPR003099">
    <property type="entry name" value="Prephen_DH"/>
</dbReference>
<dbReference type="FunFam" id="1.10.3660.10:FF:000003">
    <property type="entry name" value="Prephenate dehydrogenase"/>
    <property type="match status" value="1"/>
</dbReference>
<dbReference type="EMBL" id="QSIQ01000006">
    <property type="protein sequence ID" value="RHD04464.1"/>
    <property type="molecule type" value="Genomic_DNA"/>
</dbReference>
<name>A0A396AH80_9FIRM</name>
<dbReference type="GO" id="GO:0008977">
    <property type="term" value="F:prephenate dehydrogenase (NAD+) activity"/>
    <property type="evidence" value="ECO:0007669"/>
    <property type="project" value="UniProtKB-EC"/>
</dbReference>
<organism evidence="12 13">
    <name type="scientific">Roseburia inulinivorans</name>
    <dbReference type="NCBI Taxonomy" id="360807"/>
    <lineage>
        <taxon>Bacteria</taxon>
        <taxon>Bacillati</taxon>
        <taxon>Bacillota</taxon>
        <taxon>Clostridia</taxon>
        <taxon>Lachnospirales</taxon>
        <taxon>Lachnospiraceae</taxon>
        <taxon>Roseburia</taxon>
    </lineage>
</organism>
<dbReference type="GO" id="GO:0004665">
    <property type="term" value="F:prephenate dehydrogenase (NADP+) activity"/>
    <property type="evidence" value="ECO:0007669"/>
    <property type="project" value="InterPro"/>
</dbReference>
<keyword evidence="6" id="KW-0028">Amino-acid biosynthesis</keyword>
<gene>
    <name evidence="12" type="ORF">DW813_05385</name>
</gene>
<dbReference type="GO" id="GO:0070403">
    <property type="term" value="F:NAD+ binding"/>
    <property type="evidence" value="ECO:0007669"/>
    <property type="project" value="InterPro"/>
</dbReference>
<evidence type="ECO:0000256" key="1">
    <source>
        <dbReference type="ARBA" id="ARBA00005067"/>
    </source>
</evidence>
<proteinExistence type="inferred from homology"/>
<reference evidence="12 13" key="1">
    <citation type="submission" date="2018-08" db="EMBL/GenBank/DDBJ databases">
        <title>A genome reference for cultivated species of the human gut microbiota.</title>
        <authorList>
            <person name="Zou Y."/>
            <person name="Xue W."/>
            <person name="Luo G."/>
        </authorList>
    </citation>
    <scope>NUCLEOTIDE SEQUENCE [LARGE SCALE GENOMIC DNA]</scope>
    <source>
        <strain evidence="12 13">AM32-8LB</strain>
    </source>
</reference>
<dbReference type="PANTHER" id="PTHR21363:SF0">
    <property type="entry name" value="PREPHENATE DEHYDROGENASE [NADP(+)]"/>
    <property type="match status" value="1"/>
</dbReference>
<dbReference type="PROSITE" id="PS51176">
    <property type="entry name" value="PDH_ADH"/>
    <property type="match status" value="1"/>
</dbReference>
<evidence type="ECO:0000313" key="13">
    <source>
        <dbReference type="Proteomes" id="UP000266391"/>
    </source>
</evidence>
<dbReference type="FunFam" id="3.40.50.720:FF:000208">
    <property type="entry name" value="Prephenate dehydrogenase"/>
    <property type="match status" value="1"/>
</dbReference>
<feature type="domain" description="Prephenate/arogenate dehydrogenase" evidence="11">
    <location>
        <begin position="8"/>
        <end position="295"/>
    </location>
</feature>
<evidence type="ECO:0000256" key="3">
    <source>
        <dbReference type="ARBA" id="ARBA00012068"/>
    </source>
</evidence>
<dbReference type="AlphaFoldDB" id="A0A396AH80"/>
<evidence type="ECO:0000256" key="2">
    <source>
        <dbReference type="ARBA" id="ARBA00007964"/>
    </source>
</evidence>
<comment type="pathway">
    <text evidence="1">Amino-acid biosynthesis; L-tyrosine biosynthesis; (4-hydroxyphenyl)pyruvate from prephenate (NAD(+) route): step 1/1.</text>
</comment>
<keyword evidence="7" id="KW-0560">Oxidoreductase</keyword>
<evidence type="ECO:0000256" key="5">
    <source>
        <dbReference type="ARBA" id="ARBA00022498"/>
    </source>
</evidence>
<keyword evidence="8" id="KW-0520">NAD</keyword>
<comment type="caution">
    <text evidence="12">The sequence shown here is derived from an EMBL/GenBank/DDBJ whole genome shotgun (WGS) entry which is preliminary data.</text>
</comment>
<dbReference type="EC" id="1.3.1.12" evidence="3"/>
<dbReference type="InterPro" id="IPR046825">
    <property type="entry name" value="PDH_C"/>
</dbReference>
<comment type="similarity">
    <text evidence="2">Belongs to the prephenate/arogenate dehydrogenase family.</text>
</comment>
<dbReference type="InterPro" id="IPR046826">
    <property type="entry name" value="PDH_N"/>
</dbReference>
<keyword evidence="9" id="KW-0057">Aromatic amino acid biosynthesis</keyword>
<dbReference type="InterPro" id="IPR045865">
    <property type="entry name" value="ACT-like_dom_sf"/>
</dbReference>
<protein>
    <recommendedName>
        <fullName evidence="4">Prephenate dehydrogenase</fullName>
        <ecNumber evidence="3">1.3.1.12</ecNumber>
    </recommendedName>
</protein>
<evidence type="ECO:0000256" key="8">
    <source>
        <dbReference type="ARBA" id="ARBA00023027"/>
    </source>
</evidence>
<dbReference type="Gene3D" id="3.40.50.720">
    <property type="entry name" value="NAD(P)-binding Rossmann-like Domain"/>
    <property type="match status" value="1"/>
</dbReference>
<dbReference type="Proteomes" id="UP000266391">
    <property type="component" value="Unassembled WGS sequence"/>
</dbReference>
<sequence>MGEHDLFQKIGFIGLGLIGGSIAKKIHTLYPDVTIIATAGHQETITEAYGEHLISNQNLCEIKDFYDCDYIFLCTPVKRNIEYLRQLKGNIKNGCIITDVGSVKTDIHEEVTALAMEDCFIGGHPMAGSEKTGLKNANEYLLENAYYILTPTTKTSPERLEEFRSLVTQLGAVALVLDYHLHDYATAAISHLPHIIAYSLVNLVKKSDDANETMKTIAAGGFKDLTRIASSSPVMWQNICQSNGEQIVRLIDAYEEMLEKTKHDILSSNADALLQDFQSAKDYRDSIAITNKGPIREIYELYLDLLDEAGGIATVATILASNHLSIKNIGIIHNREFEDGVLRLEMYDRISLDAAVQLLRKHHYTIYER</sequence>
<dbReference type="SUPFAM" id="SSF51735">
    <property type="entry name" value="NAD(P)-binding Rossmann-fold domains"/>
    <property type="match status" value="1"/>
</dbReference>
<dbReference type="InterPro" id="IPR036291">
    <property type="entry name" value="NAD(P)-bd_dom_sf"/>
</dbReference>
<evidence type="ECO:0000259" key="11">
    <source>
        <dbReference type="PROSITE" id="PS51176"/>
    </source>
</evidence>
<evidence type="ECO:0000256" key="4">
    <source>
        <dbReference type="ARBA" id="ARBA00016891"/>
    </source>
</evidence>
<evidence type="ECO:0000256" key="6">
    <source>
        <dbReference type="ARBA" id="ARBA00022605"/>
    </source>
</evidence>
<dbReference type="Gene3D" id="1.10.3660.10">
    <property type="entry name" value="6-phosphogluconate dehydrogenase C-terminal like domain"/>
    <property type="match status" value="1"/>
</dbReference>
<evidence type="ECO:0000313" key="12">
    <source>
        <dbReference type="EMBL" id="RHD04464.1"/>
    </source>
</evidence>